<comment type="caution">
    <text evidence="10">Lacks conserved residue(s) required for the propagation of feature annotation.</text>
</comment>
<keyword evidence="7 10" id="KW-0418">Kinase</keyword>
<dbReference type="GO" id="GO:0006227">
    <property type="term" value="P:dUDP biosynthetic process"/>
    <property type="evidence" value="ECO:0007669"/>
    <property type="project" value="TreeGrafter"/>
</dbReference>
<evidence type="ECO:0000256" key="1">
    <source>
        <dbReference type="ARBA" id="ARBA00009776"/>
    </source>
</evidence>
<dbReference type="InterPro" id="IPR027417">
    <property type="entry name" value="P-loop_NTPase"/>
</dbReference>
<evidence type="ECO:0000256" key="10">
    <source>
        <dbReference type="HAMAP-Rule" id="MF_00165"/>
    </source>
</evidence>
<dbReference type="PANTHER" id="PTHR10344:SF4">
    <property type="entry name" value="UMP-CMP KINASE 2, MITOCHONDRIAL"/>
    <property type="match status" value="1"/>
</dbReference>
<keyword evidence="11" id="KW-0472">Membrane</keyword>
<keyword evidence="11" id="KW-0812">Transmembrane</keyword>
<reference evidence="13 14" key="1">
    <citation type="submission" date="2018-05" db="EMBL/GenBank/DDBJ databases">
        <title>Genomic Encyclopedia of Type Strains, Phase IV (KMG-IV): sequencing the most valuable type-strain genomes for metagenomic binning, comparative biology and taxonomic classification.</title>
        <authorList>
            <person name="Goeker M."/>
        </authorList>
    </citation>
    <scope>NUCLEOTIDE SEQUENCE [LARGE SCALE GENOMIC DNA]</scope>
    <source>
        <strain evidence="13 14">DSM 44704</strain>
    </source>
</reference>
<dbReference type="GO" id="GO:0005829">
    <property type="term" value="C:cytosol"/>
    <property type="evidence" value="ECO:0007669"/>
    <property type="project" value="TreeGrafter"/>
</dbReference>
<dbReference type="EMBL" id="QJKF01000026">
    <property type="protein sequence ID" value="PXX53964.1"/>
    <property type="molecule type" value="Genomic_DNA"/>
</dbReference>
<feature type="domain" description="Thymidylate kinase-like" evidence="12">
    <location>
        <begin position="77"/>
        <end position="221"/>
    </location>
</feature>
<dbReference type="CDD" id="cd01672">
    <property type="entry name" value="TMPK"/>
    <property type="match status" value="1"/>
</dbReference>
<name>A0A318JT04_9NOCA</name>
<keyword evidence="8 10" id="KW-0067">ATP-binding</keyword>
<evidence type="ECO:0000256" key="2">
    <source>
        <dbReference type="ARBA" id="ARBA00012980"/>
    </source>
</evidence>
<dbReference type="Gene3D" id="3.40.50.300">
    <property type="entry name" value="P-loop containing nucleotide triphosphate hydrolases"/>
    <property type="match status" value="1"/>
</dbReference>
<sequence length="282" mass="30033">MNDRDRGKRALGPQWDEVASWLSALPFGLWHTVVLLGAMAGLWRLRWFDDDCSGGPGAGESGGAAPRAANSGVLVTIDGAGGTGKSTAVAETAEYLRGLGVAVHSTRQPSASELGSHIRSATDTYRGMALACLVAGDRHHQQAVEIEPELAAGRVVLCDRYLPSSLTLQVLDGVAPETVWALNTGVRVPEVAVVLRADPDVISERVRARGAHNRFERATDFAARELAVFDSVAEDLRSRGWPVHVIDCTRLSPRETAVAVAELIVPLLGNAPNDPKTEGRHA</sequence>
<comment type="caution">
    <text evidence="13">The sequence shown here is derived from an EMBL/GenBank/DDBJ whole genome shotgun (WGS) entry which is preliminary data.</text>
</comment>
<accession>A0A318JT04</accession>
<evidence type="ECO:0000313" key="14">
    <source>
        <dbReference type="Proteomes" id="UP000247569"/>
    </source>
</evidence>
<dbReference type="GO" id="GO:0006233">
    <property type="term" value="P:dTDP biosynthetic process"/>
    <property type="evidence" value="ECO:0007669"/>
    <property type="project" value="InterPro"/>
</dbReference>
<dbReference type="AlphaFoldDB" id="A0A318JT04"/>
<dbReference type="InterPro" id="IPR018094">
    <property type="entry name" value="Thymidylate_kinase"/>
</dbReference>
<evidence type="ECO:0000259" key="12">
    <source>
        <dbReference type="Pfam" id="PF02223"/>
    </source>
</evidence>
<dbReference type="GO" id="GO:0006235">
    <property type="term" value="P:dTTP biosynthetic process"/>
    <property type="evidence" value="ECO:0007669"/>
    <property type="project" value="UniProtKB-UniRule"/>
</dbReference>
<keyword evidence="5 10" id="KW-0545">Nucleotide biosynthesis</keyword>
<dbReference type="InterPro" id="IPR039430">
    <property type="entry name" value="Thymidylate_kin-like_dom"/>
</dbReference>
<gene>
    <name evidence="10" type="primary">tmk</name>
    <name evidence="13" type="ORF">DFR70_12685</name>
</gene>
<comment type="similarity">
    <text evidence="1 10">Belongs to the thymidylate kinase family.</text>
</comment>
<comment type="function">
    <text evidence="10">Phosphorylation of dTMP to form dTDP in both de novo and salvage pathways of dTTP synthesis.</text>
</comment>
<evidence type="ECO:0000256" key="11">
    <source>
        <dbReference type="SAM" id="Phobius"/>
    </source>
</evidence>
<dbReference type="RefSeq" id="WP_211336518.1">
    <property type="nucleotide sequence ID" value="NZ_QJKF01000026.1"/>
</dbReference>
<protein>
    <recommendedName>
        <fullName evidence="3 10">Thymidylate kinase</fullName>
        <ecNumber evidence="2 10">2.7.4.9</ecNumber>
    </recommendedName>
    <alternativeName>
        <fullName evidence="10">dTMP kinase</fullName>
    </alternativeName>
</protein>
<proteinExistence type="inferred from homology"/>
<comment type="catalytic activity">
    <reaction evidence="9 10">
        <text>dTMP + ATP = dTDP + ADP</text>
        <dbReference type="Rhea" id="RHEA:13517"/>
        <dbReference type="ChEBI" id="CHEBI:30616"/>
        <dbReference type="ChEBI" id="CHEBI:58369"/>
        <dbReference type="ChEBI" id="CHEBI:63528"/>
        <dbReference type="ChEBI" id="CHEBI:456216"/>
        <dbReference type="EC" id="2.7.4.9"/>
    </reaction>
</comment>
<evidence type="ECO:0000256" key="9">
    <source>
        <dbReference type="ARBA" id="ARBA00048743"/>
    </source>
</evidence>
<keyword evidence="11" id="KW-1133">Transmembrane helix</keyword>
<keyword evidence="14" id="KW-1185">Reference proteome</keyword>
<dbReference type="PANTHER" id="PTHR10344">
    <property type="entry name" value="THYMIDYLATE KINASE"/>
    <property type="match status" value="1"/>
</dbReference>
<evidence type="ECO:0000313" key="13">
    <source>
        <dbReference type="EMBL" id="PXX53964.1"/>
    </source>
</evidence>
<dbReference type="HAMAP" id="MF_00165">
    <property type="entry name" value="Thymidylate_kinase"/>
    <property type="match status" value="1"/>
</dbReference>
<evidence type="ECO:0000256" key="7">
    <source>
        <dbReference type="ARBA" id="ARBA00022777"/>
    </source>
</evidence>
<dbReference type="SUPFAM" id="SSF52540">
    <property type="entry name" value="P-loop containing nucleoside triphosphate hydrolases"/>
    <property type="match status" value="1"/>
</dbReference>
<feature type="transmembrane region" description="Helical" evidence="11">
    <location>
        <begin position="21"/>
        <end position="43"/>
    </location>
</feature>
<evidence type="ECO:0000256" key="3">
    <source>
        <dbReference type="ARBA" id="ARBA00017144"/>
    </source>
</evidence>
<dbReference type="Pfam" id="PF02223">
    <property type="entry name" value="Thymidylate_kin"/>
    <property type="match status" value="1"/>
</dbReference>
<dbReference type="NCBIfam" id="TIGR00041">
    <property type="entry name" value="DTMP_kinase"/>
    <property type="match status" value="1"/>
</dbReference>
<evidence type="ECO:0000256" key="4">
    <source>
        <dbReference type="ARBA" id="ARBA00022679"/>
    </source>
</evidence>
<keyword evidence="4 10" id="KW-0808">Transferase</keyword>
<dbReference type="EC" id="2.7.4.9" evidence="2 10"/>
<organism evidence="13 14">
    <name type="scientific">Nocardia tenerifensis</name>
    <dbReference type="NCBI Taxonomy" id="228006"/>
    <lineage>
        <taxon>Bacteria</taxon>
        <taxon>Bacillati</taxon>
        <taxon>Actinomycetota</taxon>
        <taxon>Actinomycetes</taxon>
        <taxon>Mycobacteriales</taxon>
        <taxon>Nocardiaceae</taxon>
        <taxon>Nocardia</taxon>
    </lineage>
</organism>
<evidence type="ECO:0000256" key="5">
    <source>
        <dbReference type="ARBA" id="ARBA00022727"/>
    </source>
</evidence>
<dbReference type="GO" id="GO:0004798">
    <property type="term" value="F:dTMP kinase activity"/>
    <property type="evidence" value="ECO:0007669"/>
    <property type="project" value="UniProtKB-UniRule"/>
</dbReference>
<evidence type="ECO:0000256" key="6">
    <source>
        <dbReference type="ARBA" id="ARBA00022741"/>
    </source>
</evidence>
<dbReference type="GO" id="GO:0005524">
    <property type="term" value="F:ATP binding"/>
    <property type="evidence" value="ECO:0007669"/>
    <property type="project" value="UniProtKB-UniRule"/>
</dbReference>
<dbReference type="Proteomes" id="UP000247569">
    <property type="component" value="Unassembled WGS sequence"/>
</dbReference>
<keyword evidence="6 10" id="KW-0547">Nucleotide-binding</keyword>
<evidence type="ECO:0000256" key="8">
    <source>
        <dbReference type="ARBA" id="ARBA00022840"/>
    </source>
</evidence>